<dbReference type="EMBL" id="JFZA02000010">
    <property type="protein sequence ID" value="KFG90861.1"/>
    <property type="molecule type" value="Genomic_DNA"/>
</dbReference>
<proteinExistence type="predicted"/>
<dbReference type="Proteomes" id="UP000024284">
    <property type="component" value="Unassembled WGS sequence"/>
</dbReference>
<accession>A0A086PBU3</accession>
<dbReference type="AlphaFoldDB" id="A0A086PBU3"/>
<dbReference type="SUPFAM" id="SSF56281">
    <property type="entry name" value="Metallo-hydrolase/oxidoreductase"/>
    <property type="match status" value="1"/>
</dbReference>
<dbReference type="PATRIC" id="fig|1219045.3.peg.1423"/>
<dbReference type="STRING" id="76947.GCA_002080435_03955"/>
<evidence type="ECO:0000313" key="1">
    <source>
        <dbReference type="EMBL" id="KFG90861.1"/>
    </source>
</evidence>
<dbReference type="eggNOG" id="COG1234">
    <property type="taxonomic scope" value="Bacteria"/>
</dbReference>
<dbReference type="Gene3D" id="3.60.15.10">
    <property type="entry name" value="Ribonuclease Z/Hydroxyacylglutathione hydrolase-like"/>
    <property type="match status" value="1"/>
</dbReference>
<comment type="caution">
    <text evidence="1">The sequence shown here is derived from an EMBL/GenBank/DDBJ whole genome shotgun (WGS) entry which is preliminary data.</text>
</comment>
<dbReference type="InterPro" id="IPR036866">
    <property type="entry name" value="RibonucZ/Hydroxyglut_hydro"/>
</dbReference>
<reference evidence="1" key="1">
    <citation type="submission" date="2014-08" db="EMBL/GenBank/DDBJ databases">
        <title>Draft genome sequences of Sphingobium herbicidovorans.</title>
        <authorList>
            <person name="Gan H.M."/>
            <person name="Gan H.Y."/>
            <person name="Savka M.A."/>
        </authorList>
    </citation>
    <scope>NUCLEOTIDE SEQUENCE [LARGE SCALE GENOMIC DNA]</scope>
    <source>
        <strain evidence="1">NBRC 16415</strain>
    </source>
</reference>
<keyword evidence="2" id="KW-1185">Reference proteome</keyword>
<sequence>MHMDHFIGFDRLLRVHVGREKEIVIVGPAGIAAAVGHKLHAYRWDLVDRYATDLAFYVIEVHAADRLDALRFRLKTRFA</sequence>
<protein>
    <submittedName>
        <fullName evidence="1">Ribonuclease Z</fullName>
    </submittedName>
</protein>
<name>A0A086PBU3_SPHHM</name>
<evidence type="ECO:0000313" key="2">
    <source>
        <dbReference type="Proteomes" id="UP000024284"/>
    </source>
</evidence>
<organism evidence="1 2">
    <name type="scientific">Sphingobium herbicidovorans (strain ATCC 700291 / DSM 11019 / CCUG 56400 / KCTC 2939 / LMG 18315 / NBRC 16415 / MH)</name>
    <name type="common">Sphingomonas herbicidovorans</name>
    <dbReference type="NCBI Taxonomy" id="1219045"/>
    <lineage>
        <taxon>Bacteria</taxon>
        <taxon>Pseudomonadati</taxon>
        <taxon>Pseudomonadota</taxon>
        <taxon>Alphaproteobacteria</taxon>
        <taxon>Sphingomonadales</taxon>
        <taxon>Sphingomonadaceae</taxon>
        <taxon>Sphingobium</taxon>
    </lineage>
</organism>
<gene>
    <name evidence="1" type="ORF">BV98_001392</name>
</gene>